<feature type="non-terminal residue" evidence="3">
    <location>
        <position position="112"/>
    </location>
</feature>
<dbReference type="PANTHER" id="PTHR45840:SF2">
    <property type="entry name" value="PROTEIN RHOMBOID-RELATED"/>
    <property type="match status" value="1"/>
</dbReference>
<dbReference type="Pfam" id="PF13499">
    <property type="entry name" value="EF-hand_7"/>
    <property type="match status" value="1"/>
</dbReference>
<proteinExistence type="inferred from homology"/>
<name>A0A2G9T9G9_TELCI</name>
<dbReference type="GO" id="GO:0005509">
    <property type="term" value="F:calcium ion binding"/>
    <property type="evidence" value="ECO:0007669"/>
    <property type="project" value="InterPro"/>
</dbReference>
<dbReference type="SMART" id="SM00054">
    <property type="entry name" value="EFh"/>
    <property type="match status" value="1"/>
</dbReference>
<dbReference type="InterPro" id="IPR011992">
    <property type="entry name" value="EF-hand-dom_pair"/>
</dbReference>
<evidence type="ECO:0000259" key="2">
    <source>
        <dbReference type="PROSITE" id="PS50222"/>
    </source>
</evidence>
<protein>
    <submittedName>
        <fullName evidence="3">EF hand</fullName>
    </submittedName>
</protein>
<evidence type="ECO:0000313" key="4">
    <source>
        <dbReference type="Proteomes" id="UP000230423"/>
    </source>
</evidence>
<dbReference type="GO" id="GO:0004252">
    <property type="term" value="F:serine-type endopeptidase activity"/>
    <property type="evidence" value="ECO:0007669"/>
    <property type="project" value="TreeGrafter"/>
</dbReference>
<organism evidence="3 4">
    <name type="scientific">Teladorsagia circumcincta</name>
    <name type="common">Brown stomach worm</name>
    <name type="synonym">Ostertagia circumcincta</name>
    <dbReference type="NCBI Taxonomy" id="45464"/>
    <lineage>
        <taxon>Eukaryota</taxon>
        <taxon>Metazoa</taxon>
        <taxon>Ecdysozoa</taxon>
        <taxon>Nematoda</taxon>
        <taxon>Chromadorea</taxon>
        <taxon>Rhabditida</taxon>
        <taxon>Rhabditina</taxon>
        <taxon>Rhabditomorpha</taxon>
        <taxon>Strongyloidea</taxon>
        <taxon>Trichostrongylidae</taxon>
        <taxon>Teladorsagia</taxon>
    </lineage>
</organism>
<dbReference type="InterPro" id="IPR051739">
    <property type="entry name" value="Rhomboid_IM_Serine_Proteases"/>
</dbReference>
<feature type="non-terminal residue" evidence="3">
    <location>
        <position position="1"/>
    </location>
</feature>
<feature type="domain" description="EF-hand" evidence="2">
    <location>
        <begin position="30"/>
        <end position="65"/>
    </location>
</feature>
<comment type="similarity">
    <text evidence="1">Belongs to the peptidase S54 family.</text>
</comment>
<dbReference type="PROSITE" id="PS50222">
    <property type="entry name" value="EF_HAND_2"/>
    <property type="match status" value="1"/>
</dbReference>
<dbReference type="OrthoDB" id="418595at2759"/>
<dbReference type="Proteomes" id="UP000230423">
    <property type="component" value="Unassembled WGS sequence"/>
</dbReference>
<accession>A0A2G9T9G9</accession>
<dbReference type="InterPro" id="IPR002048">
    <property type="entry name" value="EF_hand_dom"/>
</dbReference>
<keyword evidence="4" id="KW-1185">Reference proteome</keyword>
<dbReference type="SUPFAM" id="SSF47473">
    <property type="entry name" value="EF-hand"/>
    <property type="match status" value="1"/>
</dbReference>
<dbReference type="EMBL" id="KZ402434">
    <property type="protein sequence ID" value="PIO54040.1"/>
    <property type="molecule type" value="Genomic_DNA"/>
</dbReference>
<dbReference type="PANTHER" id="PTHR45840">
    <property type="entry name" value="RHOMBOID-RELATED PROTEIN"/>
    <property type="match status" value="1"/>
</dbReference>
<evidence type="ECO:0000256" key="1">
    <source>
        <dbReference type="ARBA" id="ARBA00009045"/>
    </source>
</evidence>
<dbReference type="AlphaFoldDB" id="A0A2G9T9G9"/>
<reference evidence="3 4" key="1">
    <citation type="submission" date="2015-09" db="EMBL/GenBank/DDBJ databases">
        <title>Draft genome of the parasitic nematode Teladorsagia circumcincta isolate WARC Sus (inbred).</title>
        <authorList>
            <person name="Mitreva M."/>
        </authorList>
    </citation>
    <scope>NUCLEOTIDE SEQUENCE [LARGE SCALE GENOMIC DNA]</scope>
    <source>
        <strain evidence="3 4">S</strain>
    </source>
</reference>
<sequence length="112" mass="12893">LKSSPGEDFAGIPLDVLRSRLRKQRSSIKLRDDQIEALLREADKNGDERITVEEFEELVTSKKAQSSQVKRALYLIADQVITPQQRVEVHSYIDEYSCYPPPLFILFITLVE</sequence>
<dbReference type="Gene3D" id="1.10.238.10">
    <property type="entry name" value="EF-hand"/>
    <property type="match status" value="1"/>
</dbReference>
<evidence type="ECO:0000313" key="3">
    <source>
        <dbReference type="EMBL" id="PIO54040.1"/>
    </source>
</evidence>
<gene>
    <name evidence="3" type="ORF">TELCIR_24605</name>
</gene>